<name>A0AAV3UI73_9EURY</name>
<comment type="caution">
    <text evidence="2">The sequence shown here is derived from an EMBL/GenBank/DDBJ whole genome shotgun (WGS) entry which is preliminary data.</text>
</comment>
<dbReference type="Pfam" id="PF07452">
    <property type="entry name" value="CHRD"/>
    <property type="match status" value="1"/>
</dbReference>
<protein>
    <recommendedName>
        <fullName evidence="1">CHRD domain-containing protein</fullName>
    </recommendedName>
</protein>
<organism evidence="2 3">
    <name type="scientific">Haladaptatus pallidirubidus</name>
    <dbReference type="NCBI Taxonomy" id="1008152"/>
    <lineage>
        <taxon>Archaea</taxon>
        <taxon>Methanobacteriati</taxon>
        <taxon>Methanobacteriota</taxon>
        <taxon>Stenosarchaea group</taxon>
        <taxon>Halobacteria</taxon>
        <taxon>Halobacteriales</taxon>
        <taxon>Haladaptataceae</taxon>
        <taxon>Haladaptatus</taxon>
    </lineage>
</organism>
<keyword evidence="3" id="KW-1185">Reference proteome</keyword>
<proteinExistence type="predicted"/>
<evidence type="ECO:0000313" key="3">
    <source>
        <dbReference type="Proteomes" id="UP001501729"/>
    </source>
</evidence>
<sequence length="236" mass="24727">MIDTDKRQSMQVLGTGVAAIAGLTATPATANADITQVNETNQKQLRDQGSVQIPGKLFSTDVLLGENEVSSVESDGYGLAVFRGSPDKTRLDYALVAINTTSQIGAAHIHQGGPGENGPVIAHLLGEQADAHQTVVQNNAVAVGTLTADDLVGPCEGKEIATLLAEIKANNAYINVHTANYPDGELRDQLCAVKELDVSFCADIHATSNSVIDVTGSGTLSIDLVKESEEDDENEC</sequence>
<evidence type="ECO:0000259" key="1">
    <source>
        <dbReference type="SMART" id="SM00754"/>
    </source>
</evidence>
<dbReference type="EMBL" id="BAABKX010000008">
    <property type="protein sequence ID" value="GAA5051368.1"/>
    <property type="molecule type" value="Genomic_DNA"/>
</dbReference>
<evidence type="ECO:0000313" key="2">
    <source>
        <dbReference type="EMBL" id="GAA5051368.1"/>
    </source>
</evidence>
<feature type="domain" description="CHRD" evidence="1">
    <location>
        <begin position="56"/>
        <end position="192"/>
    </location>
</feature>
<dbReference type="RefSeq" id="WP_227777625.1">
    <property type="nucleotide sequence ID" value="NZ_BAABKX010000008.1"/>
</dbReference>
<dbReference type="Proteomes" id="UP001501729">
    <property type="component" value="Unassembled WGS sequence"/>
</dbReference>
<gene>
    <name evidence="2" type="ORF">GCM10025751_26450</name>
</gene>
<accession>A0AAV3UI73</accession>
<dbReference type="InterPro" id="IPR010895">
    <property type="entry name" value="CHRD"/>
</dbReference>
<dbReference type="AlphaFoldDB" id="A0AAV3UI73"/>
<reference evidence="2 3" key="1">
    <citation type="journal article" date="2019" name="Int. J. Syst. Evol. Microbiol.">
        <title>The Global Catalogue of Microorganisms (GCM) 10K type strain sequencing project: providing services to taxonomists for standard genome sequencing and annotation.</title>
        <authorList>
            <consortium name="The Broad Institute Genomics Platform"/>
            <consortium name="The Broad Institute Genome Sequencing Center for Infectious Disease"/>
            <person name="Wu L."/>
            <person name="Ma J."/>
        </authorList>
    </citation>
    <scope>NUCLEOTIDE SEQUENCE [LARGE SCALE GENOMIC DNA]</scope>
    <source>
        <strain evidence="2 3">JCM 17504</strain>
    </source>
</reference>
<dbReference type="GeneID" id="68616229"/>
<dbReference type="SMART" id="SM00754">
    <property type="entry name" value="CHRD"/>
    <property type="match status" value="1"/>
</dbReference>